<dbReference type="InterPro" id="IPR019734">
    <property type="entry name" value="TPR_rpt"/>
</dbReference>
<dbReference type="PROSITE" id="PS50943">
    <property type="entry name" value="HTH_CROC1"/>
    <property type="match status" value="1"/>
</dbReference>
<dbReference type="InterPro" id="IPR050807">
    <property type="entry name" value="TransReg_Diox_bact_type"/>
</dbReference>
<dbReference type="CDD" id="cd00093">
    <property type="entry name" value="HTH_XRE"/>
    <property type="match status" value="1"/>
</dbReference>
<evidence type="ECO:0000256" key="2">
    <source>
        <dbReference type="PROSITE-ProRule" id="PRU00339"/>
    </source>
</evidence>
<dbReference type="PANTHER" id="PTHR46797:SF1">
    <property type="entry name" value="METHYLPHOSPHONATE SYNTHASE"/>
    <property type="match status" value="1"/>
</dbReference>
<dbReference type="PANTHER" id="PTHR46797">
    <property type="entry name" value="HTH-TYPE TRANSCRIPTIONAL REGULATOR"/>
    <property type="match status" value="1"/>
</dbReference>
<dbReference type="Pfam" id="PF13181">
    <property type="entry name" value="TPR_8"/>
    <property type="match status" value="1"/>
</dbReference>
<dbReference type="Gene3D" id="1.25.40.10">
    <property type="entry name" value="Tetratricopeptide repeat domain"/>
    <property type="match status" value="1"/>
</dbReference>
<keyword evidence="2" id="KW-0802">TPR repeat</keyword>
<dbReference type="EMBL" id="NPBQ01000051">
    <property type="protein sequence ID" value="PAD83671.1"/>
    <property type="molecule type" value="Genomic_DNA"/>
</dbReference>
<feature type="domain" description="HTH cro/C1-type" evidence="3">
    <location>
        <begin position="16"/>
        <end position="69"/>
    </location>
</feature>
<dbReference type="SMART" id="SM00530">
    <property type="entry name" value="HTH_XRE"/>
    <property type="match status" value="1"/>
</dbReference>
<organism evidence="4 5">
    <name type="scientific">Niallia circulans</name>
    <name type="common">Bacillus circulans</name>
    <dbReference type="NCBI Taxonomy" id="1397"/>
    <lineage>
        <taxon>Bacteria</taxon>
        <taxon>Bacillati</taxon>
        <taxon>Bacillota</taxon>
        <taxon>Bacilli</taxon>
        <taxon>Bacillales</taxon>
        <taxon>Bacillaceae</taxon>
        <taxon>Niallia</taxon>
    </lineage>
</organism>
<dbReference type="SUPFAM" id="SSF47413">
    <property type="entry name" value="lambda repressor-like DNA-binding domains"/>
    <property type="match status" value="1"/>
</dbReference>
<dbReference type="Pfam" id="PF01381">
    <property type="entry name" value="HTH_3"/>
    <property type="match status" value="1"/>
</dbReference>
<dbReference type="InterPro" id="IPR010982">
    <property type="entry name" value="Lambda_DNA-bd_dom_sf"/>
</dbReference>
<proteinExistence type="predicted"/>
<dbReference type="GO" id="GO:0005829">
    <property type="term" value="C:cytosol"/>
    <property type="evidence" value="ECO:0007669"/>
    <property type="project" value="TreeGrafter"/>
</dbReference>
<comment type="caution">
    <text evidence="4">The sequence shown here is derived from an EMBL/GenBank/DDBJ whole genome shotgun (WGS) entry which is preliminary data.</text>
</comment>
<dbReference type="GO" id="GO:0003700">
    <property type="term" value="F:DNA-binding transcription factor activity"/>
    <property type="evidence" value="ECO:0007669"/>
    <property type="project" value="TreeGrafter"/>
</dbReference>
<dbReference type="InterPro" id="IPR011990">
    <property type="entry name" value="TPR-like_helical_dom_sf"/>
</dbReference>
<dbReference type="SUPFAM" id="SSF48452">
    <property type="entry name" value="TPR-like"/>
    <property type="match status" value="1"/>
</dbReference>
<evidence type="ECO:0000313" key="4">
    <source>
        <dbReference type="EMBL" id="PAD83671.1"/>
    </source>
</evidence>
<dbReference type="SMART" id="SM00028">
    <property type="entry name" value="TPR"/>
    <property type="match status" value="3"/>
</dbReference>
<dbReference type="Proteomes" id="UP000216961">
    <property type="component" value="Unassembled WGS sequence"/>
</dbReference>
<dbReference type="AlphaFoldDB" id="A0AA91TU98"/>
<gene>
    <name evidence="4" type="ORF">CHH57_08605</name>
</gene>
<sequence>MEITREKGEIMVGERIRQLRIHKQLTQKELTEGICSITYLSRIENGQINPSPEFLRKVSKRLGYDLTELSSPNRDEKTLEIVEKYKKSGKITDEDLSYLHIQTLELNSTKINLNLYGVLLRYYTTKGEIEQARSIYSLSKRFISGEINEGLEGEYFYYYLSCGNFFYYLQDFNFSVHYYTKADHLLKDRDSLDAAKLYYNLSLIKQRTHANQEISMYYSNKAYEIFEKKKEKEYIITALITLGVQYQLNNDLDNSMECLKKAEHIIMENKELEKLSSFKGMIQHNIGRVYERKKEYQLAIKYYLKSINIFEQPSLDLQIVHPLRRLVEIHIELKDWVLVDEYLEKALSVTEKFQLKHDYILLCLLRLSVKKLQGNETAYEKGMQKMLDSAIELHQGILIKRITKELGNHYYDKKAYKKAADYLMKALEYEE</sequence>
<accession>A0AA91TU98</accession>
<reference evidence="4 5" key="1">
    <citation type="submission" date="2017-07" db="EMBL/GenBank/DDBJ databases">
        <title>Isolation and whole genome analysis of endospore-forming bacteria from heroin.</title>
        <authorList>
            <person name="Kalinowski J."/>
            <person name="Ahrens B."/>
            <person name="Al-Dilaimi A."/>
            <person name="Winkler A."/>
            <person name="Wibberg D."/>
            <person name="Schleenbecker U."/>
            <person name="Ruckert C."/>
            <person name="Wolfel R."/>
            <person name="Grass G."/>
        </authorList>
    </citation>
    <scope>NUCLEOTIDE SEQUENCE [LARGE SCALE GENOMIC DNA]</scope>
    <source>
        <strain evidence="4 5">7521-2</strain>
    </source>
</reference>
<feature type="repeat" description="TPR" evidence="2">
    <location>
        <begin position="280"/>
        <end position="313"/>
    </location>
</feature>
<protein>
    <recommendedName>
        <fullName evidence="3">HTH cro/C1-type domain-containing protein</fullName>
    </recommendedName>
</protein>
<evidence type="ECO:0000313" key="5">
    <source>
        <dbReference type="Proteomes" id="UP000216961"/>
    </source>
</evidence>
<dbReference type="PROSITE" id="PS50005">
    <property type="entry name" value="TPR"/>
    <property type="match status" value="1"/>
</dbReference>
<evidence type="ECO:0000259" key="3">
    <source>
        <dbReference type="PROSITE" id="PS50943"/>
    </source>
</evidence>
<keyword evidence="1" id="KW-0238">DNA-binding</keyword>
<dbReference type="GO" id="GO:0003677">
    <property type="term" value="F:DNA binding"/>
    <property type="evidence" value="ECO:0007669"/>
    <property type="project" value="UniProtKB-KW"/>
</dbReference>
<dbReference type="InterPro" id="IPR001387">
    <property type="entry name" value="Cro/C1-type_HTH"/>
</dbReference>
<name>A0AA91TU98_NIACI</name>
<dbReference type="Gene3D" id="1.10.260.40">
    <property type="entry name" value="lambda repressor-like DNA-binding domains"/>
    <property type="match status" value="1"/>
</dbReference>
<evidence type="ECO:0000256" key="1">
    <source>
        <dbReference type="ARBA" id="ARBA00023125"/>
    </source>
</evidence>